<accession>A0A7R8W5K9</accession>
<name>A0A7R8W5K9_9CRUS</name>
<organism evidence="1">
    <name type="scientific">Cyprideis torosa</name>
    <dbReference type="NCBI Taxonomy" id="163714"/>
    <lineage>
        <taxon>Eukaryota</taxon>
        <taxon>Metazoa</taxon>
        <taxon>Ecdysozoa</taxon>
        <taxon>Arthropoda</taxon>
        <taxon>Crustacea</taxon>
        <taxon>Oligostraca</taxon>
        <taxon>Ostracoda</taxon>
        <taxon>Podocopa</taxon>
        <taxon>Podocopida</taxon>
        <taxon>Cytherocopina</taxon>
        <taxon>Cytheroidea</taxon>
        <taxon>Cytherideidae</taxon>
        <taxon>Cyprideis</taxon>
    </lineage>
</organism>
<proteinExistence type="predicted"/>
<evidence type="ECO:0000313" key="1">
    <source>
        <dbReference type="EMBL" id="CAD7225339.1"/>
    </source>
</evidence>
<protein>
    <submittedName>
        <fullName evidence="1">Uncharacterized protein</fullName>
    </submittedName>
</protein>
<dbReference type="EMBL" id="OB660555">
    <property type="protein sequence ID" value="CAD7225339.1"/>
    <property type="molecule type" value="Genomic_DNA"/>
</dbReference>
<reference evidence="1" key="1">
    <citation type="submission" date="2020-11" db="EMBL/GenBank/DDBJ databases">
        <authorList>
            <person name="Tran Van P."/>
        </authorList>
    </citation>
    <scope>NUCLEOTIDE SEQUENCE</scope>
</reference>
<gene>
    <name evidence="1" type="ORF">CTOB1V02_LOCUS3283</name>
</gene>
<sequence length="166" mass="19386">MEDDKAFQDMVALFPSIVMDNSDNFVTDSLPEGEIFVHQFMVIEKNPNIYFPNMTLRAVIVLFLSLGFVLPLAVILLYRTIRFKIFTIWKMICSLIGITADSRTPKITLNDLLNAPEKPVPLTAAEKEEAKERLKHYRELYKLREHFRRKPKVNLFRNELGSRIKK</sequence>
<dbReference type="AlphaFoldDB" id="A0A7R8W5K9"/>